<evidence type="ECO:0000256" key="1">
    <source>
        <dbReference type="ARBA" id="ARBA00022763"/>
    </source>
</evidence>
<dbReference type="SUPFAM" id="SSF56672">
    <property type="entry name" value="DNA/RNA polymerases"/>
    <property type="match status" value="1"/>
</dbReference>
<protein>
    <submittedName>
        <fullName evidence="2">Protein ImuB</fullName>
    </submittedName>
</protein>
<keyword evidence="1" id="KW-0227">DNA damage</keyword>
<dbReference type="OrthoDB" id="5298951at2"/>
<evidence type="ECO:0000313" key="3">
    <source>
        <dbReference type="Proteomes" id="UP000248330"/>
    </source>
</evidence>
<reference evidence="2 3" key="1">
    <citation type="submission" date="2018-04" db="EMBL/GenBank/DDBJ databases">
        <title>Genomic Encyclopedia of Type Strains, Phase IV (KMG-IV): sequencing the most valuable type-strain genomes for metagenomic binning, comparative biology and taxonomic classification.</title>
        <authorList>
            <person name="Goeker M."/>
        </authorList>
    </citation>
    <scope>NUCLEOTIDE SEQUENCE [LARGE SCALE GENOMIC DNA]</scope>
    <source>
        <strain evidence="2 3">DSM 104150</strain>
    </source>
</reference>
<dbReference type="CDD" id="cd03468">
    <property type="entry name" value="PolY_like"/>
    <property type="match status" value="1"/>
</dbReference>
<keyword evidence="3" id="KW-1185">Reference proteome</keyword>
<sequence>MLWLCLRPTRLCLEAVDAGQVPDLAIIERRGPRSWVIDSRCGIEPGTDLGAAMALHPIRPLARRPEAEQESLRQLAYLAYSLGSPVHLATKAPVAFGGSVFHAVWVEASASLRLFGGLRELLTATQALLERLGLTMALGTAPTIEGAALAADHGQHLRTREALRQWLARRPIGVLRMRPDLLAKLDGCGLHWIGDLLALPAGSLRRRFGAELPDLLARLTGEIADPREPVVPPDRFERRFELLGGVDSTDGLLIPVRRLLVELAHYLRARDTGAAAFELAFLHENKTRTSVPIALMAPTRSANHFLLITRERLARTTITSPVVELFLRADRFDAPDTAQLDLFDTVHQHERDWATLLERLTARLGKDAVWTPGLVADHRPEQACAPLTPGTKGVKASFPPRPVWLLRKPRPLSRTPRLLAHERLQGGWWSPVDRDYAIAQARDGTRQWVYQDRESGQWFLHGLWE</sequence>
<organism evidence="2 3">
    <name type="scientific">Sinimarinibacterium flocculans</name>
    <dbReference type="NCBI Taxonomy" id="985250"/>
    <lineage>
        <taxon>Bacteria</taxon>
        <taxon>Pseudomonadati</taxon>
        <taxon>Pseudomonadota</taxon>
        <taxon>Gammaproteobacteria</taxon>
        <taxon>Nevskiales</taxon>
        <taxon>Nevskiaceae</taxon>
        <taxon>Sinimarinibacterium</taxon>
    </lineage>
</organism>
<evidence type="ECO:0000313" key="2">
    <source>
        <dbReference type="EMBL" id="PXV71565.1"/>
    </source>
</evidence>
<dbReference type="Proteomes" id="UP000248330">
    <property type="component" value="Unassembled WGS sequence"/>
</dbReference>
<dbReference type="AlphaFoldDB" id="A0A318EKG4"/>
<dbReference type="InterPro" id="IPR043502">
    <property type="entry name" value="DNA/RNA_pol_sf"/>
</dbReference>
<proteinExistence type="predicted"/>
<accession>A0A318EKG4</accession>
<dbReference type="PANTHER" id="PTHR35369:SF2">
    <property type="entry name" value="BLR3025 PROTEIN"/>
    <property type="match status" value="1"/>
</dbReference>
<dbReference type="RefSeq" id="WP_110263670.1">
    <property type="nucleotide sequence ID" value="NZ_CAWNXA010000001.1"/>
</dbReference>
<dbReference type="PANTHER" id="PTHR35369">
    <property type="entry name" value="BLR3025 PROTEIN-RELATED"/>
    <property type="match status" value="1"/>
</dbReference>
<dbReference type="GO" id="GO:0006281">
    <property type="term" value="P:DNA repair"/>
    <property type="evidence" value="ECO:0007669"/>
    <property type="project" value="TreeGrafter"/>
</dbReference>
<name>A0A318EKG4_9GAMM</name>
<comment type="caution">
    <text evidence="2">The sequence shown here is derived from an EMBL/GenBank/DDBJ whole genome shotgun (WGS) entry which is preliminary data.</text>
</comment>
<dbReference type="InterPro" id="IPR050356">
    <property type="entry name" value="SulA_CellDiv_inhibitor"/>
</dbReference>
<gene>
    <name evidence="2" type="ORF">C8D93_101617</name>
</gene>
<dbReference type="EMBL" id="QICN01000001">
    <property type="protein sequence ID" value="PXV71565.1"/>
    <property type="molecule type" value="Genomic_DNA"/>
</dbReference>